<keyword evidence="4" id="KW-0186">Copper</keyword>
<dbReference type="PANTHER" id="PTHR34820">
    <property type="entry name" value="INNER MEMBRANE PROTEIN YEBZ"/>
    <property type="match status" value="1"/>
</dbReference>
<reference evidence="9" key="1">
    <citation type="submission" date="2023-05" db="EMBL/GenBank/DDBJ databases">
        <title>Metabolic capabilities are highly conserved among human nasal-associated Corynebacterium species in pangenomic analyses.</title>
        <authorList>
            <person name="Tran T.H."/>
            <person name="Roberts A.Q."/>
            <person name="Escapa I.F."/>
            <person name="Gao W."/>
            <person name="Conlan S."/>
            <person name="Kong H."/>
            <person name="Segre J.A."/>
            <person name="Kelly M.S."/>
            <person name="Lemon K.P."/>
        </authorList>
    </citation>
    <scope>NUCLEOTIDE SEQUENCE</scope>
    <source>
        <strain evidence="9">KPL2654</strain>
    </source>
</reference>
<comment type="caution">
    <text evidence="9">The sequence shown here is derived from an EMBL/GenBank/DDBJ whole genome shotgun (WGS) entry which is preliminary data.</text>
</comment>
<accession>A0AAP4BS45</accession>
<dbReference type="InterPro" id="IPR007348">
    <property type="entry name" value="CopC_dom"/>
</dbReference>
<dbReference type="GO" id="GO:0005886">
    <property type="term" value="C:plasma membrane"/>
    <property type="evidence" value="ECO:0007669"/>
    <property type="project" value="TreeGrafter"/>
</dbReference>
<evidence type="ECO:0000259" key="8">
    <source>
        <dbReference type="Pfam" id="PF04234"/>
    </source>
</evidence>
<dbReference type="GO" id="GO:0006825">
    <property type="term" value="P:copper ion transport"/>
    <property type="evidence" value="ECO:0007669"/>
    <property type="project" value="InterPro"/>
</dbReference>
<dbReference type="RefSeq" id="WP_018119670.1">
    <property type="nucleotide sequence ID" value="NZ_CBCRTU010000001.1"/>
</dbReference>
<keyword evidence="3 7" id="KW-0732">Signal</keyword>
<keyword evidence="2" id="KW-0479">Metal-binding</keyword>
<dbReference type="EMBL" id="JASNVP010000002">
    <property type="protein sequence ID" value="MDK4325347.1"/>
    <property type="molecule type" value="Genomic_DNA"/>
</dbReference>
<comment type="subcellular location">
    <subcellularLocation>
        <location evidence="1">Cell envelope</location>
    </subcellularLocation>
</comment>
<feature type="transmembrane region" description="Helical" evidence="6">
    <location>
        <begin position="173"/>
        <end position="194"/>
    </location>
</feature>
<evidence type="ECO:0000313" key="10">
    <source>
        <dbReference type="Proteomes" id="UP001226160"/>
    </source>
</evidence>
<evidence type="ECO:0000313" key="9">
    <source>
        <dbReference type="EMBL" id="MDK4325347.1"/>
    </source>
</evidence>
<feature type="domain" description="CopC" evidence="8">
    <location>
        <begin position="37"/>
        <end position="132"/>
    </location>
</feature>
<dbReference type="InterPro" id="IPR014755">
    <property type="entry name" value="Cu-Rt/internalin_Ig-like"/>
</dbReference>
<keyword evidence="6" id="KW-0812">Transmembrane</keyword>
<feature type="chain" id="PRO_5042931866" evidence="7">
    <location>
        <begin position="37"/>
        <end position="202"/>
    </location>
</feature>
<dbReference type="Proteomes" id="UP001226160">
    <property type="component" value="Unassembled WGS sequence"/>
</dbReference>
<dbReference type="InterPro" id="IPR032694">
    <property type="entry name" value="CopC/D"/>
</dbReference>
<dbReference type="GO" id="GO:0046688">
    <property type="term" value="P:response to copper ion"/>
    <property type="evidence" value="ECO:0007669"/>
    <property type="project" value="InterPro"/>
</dbReference>
<evidence type="ECO:0000256" key="7">
    <source>
        <dbReference type="SAM" id="SignalP"/>
    </source>
</evidence>
<name>A0AAP4BS45_9CORY</name>
<organism evidence="9 10">
    <name type="scientific">Corynebacterium propinquum</name>
    <dbReference type="NCBI Taxonomy" id="43769"/>
    <lineage>
        <taxon>Bacteria</taxon>
        <taxon>Bacillati</taxon>
        <taxon>Actinomycetota</taxon>
        <taxon>Actinomycetes</taxon>
        <taxon>Mycobacteriales</taxon>
        <taxon>Corynebacteriaceae</taxon>
        <taxon>Corynebacterium</taxon>
    </lineage>
</organism>
<protein>
    <submittedName>
        <fullName evidence="9">Copper resistance protein CopC</fullName>
    </submittedName>
</protein>
<dbReference type="SUPFAM" id="SSF81296">
    <property type="entry name" value="E set domains"/>
    <property type="match status" value="1"/>
</dbReference>
<keyword evidence="6" id="KW-1133">Transmembrane helix</keyword>
<evidence type="ECO:0000256" key="6">
    <source>
        <dbReference type="SAM" id="Phobius"/>
    </source>
</evidence>
<dbReference type="AlphaFoldDB" id="A0AAP4BS45"/>
<dbReference type="Gene3D" id="2.60.40.1220">
    <property type="match status" value="1"/>
</dbReference>
<evidence type="ECO:0000256" key="2">
    <source>
        <dbReference type="ARBA" id="ARBA00022723"/>
    </source>
</evidence>
<dbReference type="GO" id="GO:0042597">
    <property type="term" value="C:periplasmic space"/>
    <property type="evidence" value="ECO:0007669"/>
    <property type="project" value="InterPro"/>
</dbReference>
<proteinExistence type="predicted"/>
<feature type="region of interest" description="Disordered" evidence="5">
    <location>
        <begin position="133"/>
        <end position="167"/>
    </location>
</feature>
<dbReference type="InterPro" id="IPR014756">
    <property type="entry name" value="Ig_E-set"/>
</dbReference>
<keyword evidence="6" id="KW-0472">Membrane</keyword>
<dbReference type="Pfam" id="PF04234">
    <property type="entry name" value="CopC"/>
    <property type="match status" value="1"/>
</dbReference>
<evidence type="ECO:0000256" key="1">
    <source>
        <dbReference type="ARBA" id="ARBA00004196"/>
    </source>
</evidence>
<dbReference type="GO" id="GO:0030313">
    <property type="term" value="C:cell envelope"/>
    <property type="evidence" value="ECO:0007669"/>
    <property type="project" value="UniProtKB-SubCell"/>
</dbReference>
<sequence>MSSSAQRTPIRRIGAGLATATLSAAALWSFAPQASAHDVVVDSNPADGSVVEEFPDSIVLEFSGEPREGFNTVAVSNASGETIFDAEPDLDGRVLTVDVPDNLDTPDGTYSVGYQITSSDGHATRGGLEFSVGNGGGTASSASADSQPDNNDSAEADTSDAVENAEDSQGAGAASIVIAIGAIAAAIGVIVLLVQKRKRFDN</sequence>
<evidence type="ECO:0000256" key="4">
    <source>
        <dbReference type="ARBA" id="ARBA00023008"/>
    </source>
</evidence>
<dbReference type="GO" id="GO:0005507">
    <property type="term" value="F:copper ion binding"/>
    <property type="evidence" value="ECO:0007669"/>
    <property type="project" value="InterPro"/>
</dbReference>
<evidence type="ECO:0000256" key="3">
    <source>
        <dbReference type="ARBA" id="ARBA00022729"/>
    </source>
</evidence>
<feature type="signal peptide" evidence="7">
    <location>
        <begin position="1"/>
        <end position="36"/>
    </location>
</feature>
<dbReference type="PANTHER" id="PTHR34820:SF4">
    <property type="entry name" value="INNER MEMBRANE PROTEIN YEBZ"/>
    <property type="match status" value="1"/>
</dbReference>
<gene>
    <name evidence="9" type="ORF">QPX54_02305</name>
</gene>
<evidence type="ECO:0000256" key="5">
    <source>
        <dbReference type="SAM" id="MobiDB-lite"/>
    </source>
</evidence>
<feature type="compositionally biased region" description="Acidic residues" evidence="5">
    <location>
        <begin position="152"/>
        <end position="166"/>
    </location>
</feature>
<dbReference type="GeneID" id="64187343"/>